<dbReference type="GeneID" id="78342004"/>
<dbReference type="KEGG" id="acou:A5CBH24_12830"/>
<accession>A0A4Y1WSD5</accession>
<gene>
    <name evidence="1" type="ORF">A5CBH24_12830</name>
</gene>
<proteinExistence type="predicted"/>
<evidence type="ECO:0000313" key="1">
    <source>
        <dbReference type="EMBL" id="BBL03970.1"/>
    </source>
</evidence>
<dbReference type="Proteomes" id="UP000318946">
    <property type="component" value="Chromosome"/>
</dbReference>
<dbReference type="EMBL" id="AP019735">
    <property type="protein sequence ID" value="BBL03970.1"/>
    <property type="molecule type" value="Genomic_DNA"/>
</dbReference>
<name>A0A4Y1WSD5_9BACT</name>
<accession>A0A4Y1XJC6</accession>
<dbReference type="AlphaFoldDB" id="A0A4Y1WSD5"/>
<sequence length="137" mass="15431">MSELPRGLRNRNPGNIRRSAVRYKGETESDDAAFKTFASTAWGYRAMFVLLHTYRVRHRIATLRGMIARWAPPSENDTGAYLRTVVRRSGVDPDAEIDTRDGPTMTRIAAAMARVENGVEPDEAEIAEGWRLFSADF</sequence>
<reference evidence="2" key="1">
    <citation type="submission" date="2019-06" db="EMBL/GenBank/DDBJ databases">
        <title>Alistipes onderdonkii subsp. vulgaris subsp. nov., Alistipes dispar sp. nov. and Alistipes communis sp. nov., isolated from human faeces, and creation of Alistipes onderdonkii subsp. onderdonkii subsp. nov.</title>
        <authorList>
            <person name="Sakamoto M."/>
            <person name="Ikeyama N."/>
            <person name="Ogata Y."/>
            <person name="Suda W."/>
            <person name="Iino T."/>
            <person name="Hattori M."/>
            <person name="Ohkuma M."/>
        </authorList>
    </citation>
    <scope>NUCLEOTIDE SEQUENCE [LARGE SCALE GENOMIC DNA]</scope>
    <source>
        <strain evidence="2">5CBH24</strain>
    </source>
</reference>
<evidence type="ECO:0000313" key="2">
    <source>
        <dbReference type="Proteomes" id="UP000318946"/>
    </source>
</evidence>
<keyword evidence="2" id="KW-1185">Reference proteome</keyword>
<organism evidence="1 2">
    <name type="scientific">Alistipes communis</name>
    <dbReference type="NCBI Taxonomy" id="2585118"/>
    <lineage>
        <taxon>Bacteria</taxon>
        <taxon>Pseudomonadati</taxon>
        <taxon>Bacteroidota</taxon>
        <taxon>Bacteroidia</taxon>
        <taxon>Bacteroidales</taxon>
        <taxon>Rikenellaceae</taxon>
        <taxon>Alistipes</taxon>
    </lineage>
</organism>
<protein>
    <submittedName>
        <fullName evidence="1">Uncharacterized protein</fullName>
    </submittedName>
</protein>
<dbReference type="RefSeq" id="WP_370745547.1">
    <property type="nucleotide sequence ID" value="NZ_AP019735.1"/>
</dbReference>